<dbReference type="PANTHER" id="PTHR43000">
    <property type="entry name" value="DTDP-D-GLUCOSE 4,6-DEHYDRATASE-RELATED"/>
    <property type="match status" value="1"/>
</dbReference>
<dbReference type="Pfam" id="PF01370">
    <property type="entry name" value="Epimerase"/>
    <property type="match status" value="1"/>
</dbReference>
<gene>
    <name evidence="3" type="ORF">Ssi02_09180</name>
</gene>
<accession>A0A919RC25</accession>
<feature type="domain" description="NAD-dependent epimerase/dehydratase" evidence="2">
    <location>
        <begin position="16"/>
        <end position="175"/>
    </location>
</feature>
<dbReference type="EMBL" id="BOOW01000006">
    <property type="protein sequence ID" value="GII90687.1"/>
    <property type="molecule type" value="Genomic_DNA"/>
</dbReference>
<evidence type="ECO:0000313" key="4">
    <source>
        <dbReference type="Proteomes" id="UP000606172"/>
    </source>
</evidence>
<sequence>MEIVGNGFLAHHLQQIADAHPDVLVLAAGVSLWKNSDDDYERETELVQKINKRCVLEGRTLVFLSTASMSMYGAPGCSGREDEEIVPVTPYGWHKLKLEQLVRDSGVKHLILRLGYVVGPGGPANRLMPALIDQMTSGSVTVYRQARRDIIYVDDWVSLLDKILTAGITHEVLNMASGQSVPISLILDHLEHRLGLAPKRNVIDEGTEHWISVEKLRRVLPSVTDEDYGPEYYRSVIDRYLESTGLLGDGSPASGRR</sequence>
<dbReference type="InterPro" id="IPR036291">
    <property type="entry name" value="NAD(P)-bd_dom_sf"/>
</dbReference>
<evidence type="ECO:0000259" key="2">
    <source>
        <dbReference type="Pfam" id="PF01370"/>
    </source>
</evidence>
<proteinExistence type="inferred from homology"/>
<comment type="similarity">
    <text evidence="1">Belongs to the NAD(P)-dependent epimerase/dehydratase family.</text>
</comment>
<evidence type="ECO:0000256" key="1">
    <source>
        <dbReference type="ARBA" id="ARBA00007637"/>
    </source>
</evidence>
<dbReference type="RefSeq" id="WP_204021249.1">
    <property type="nucleotide sequence ID" value="NZ_BOOW01000006.1"/>
</dbReference>
<organism evidence="3 4">
    <name type="scientific">Sinosporangium siamense</name>
    <dbReference type="NCBI Taxonomy" id="1367973"/>
    <lineage>
        <taxon>Bacteria</taxon>
        <taxon>Bacillati</taxon>
        <taxon>Actinomycetota</taxon>
        <taxon>Actinomycetes</taxon>
        <taxon>Streptosporangiales</taxon>
        <taxon>Streptosporangiaceae</taxon>
        <taxon>Sinosporangium</taxon>
    </lineage>
</organism>
<name>A0A919RC25_9ACTN</name>
<dbReference type="SUPFAM" id="SSF51735">
    <property type="entry name" value="NAD(P)-binding Rossmann-fold domains"/>
    <property type="match status" value="1"/>
</dbReference>
<dbReference type="Gene3D" id="3.40.50.720">
    <property type="entry name" value="NAD(P)-binding Rossmann-like Domain"/>
    <property type="match status" value="1"/>
</dbReference>
<reference evidence="3" key="1">
    <citation type="submission" date="2021-01" db="EMBL/GenBank/DDBJ databases">
        <title>Whole genome shotgun sequence of Sinosporangium siamense NBRC 109515.</title>
        <authorList>
            <person name="Komaki H."/>
            <person name="Tamura T."/>
        </authorList>
    </citation>
    <scope>NUCLEOTIDE SEQUENCE</scope>
    <source>
        <strain evidence="3">NBRC 109515</strain>
    </source>
</reference>
<dbReference type="InterPro" id="IPR001509">
    <property type="entry name" value="Epimerase_deHydtase"/>
</dbReference>
<keyword evidence="4" id="KW-1185">Reference proteome</keyword>
<protein>
    <submittedName>
        <fullName evidence="3">NAD-dependent epimerase</fullName>
    </submittedName>
</protein>
<dbReference type="AlphaFoldDB" id="A0A919RC25"/>
<dbReference type="Proteomes" id="UP000606172">
    <property type="component" value="Unassembled WGS sequence"/>
</dbReference>
<comment type="caution">
    <text evidence="3">The sequence shown here is derived from an EMBL/GenBank/DDBJ whole genome shotgun (WGS) entry which is preliminary data.</text>
</comment>
<evidence type="ECO:0000313" key="3">
    <source>
        <dbReference type="EMBL" id="GII90687.1"/>
    </source>
</evidence>